<dbReference type="EMBL" id="RXIA01000001">
    <property type="protein sequence ID" value="RVU71772.1"/>
    <property type="molecule type" value="Genomic_DNA"/>
</dbReference>
<accession>A0A437SXW8</accession>
<sequence length="131" mass="14488">MARFFAKGEELLNAHSLLSALVNSNQIVKIDSHVDLNSLEPGIYASWGEKPINSPNATAPWAKYITAKFIPSAPAMFQLVIDTNSKLFVRTKGGDPIQWNTWHALEIGGVTHSLHSYWRKALATSTRLEVA</sequence>
<dbReference type="AlphaFoldDB" id="A0A437SXW8"/>
<dbReference type="Proteomes" id="UP000288291">
    <property type="component" value="Unassembled WGS sequence"/>
</dbReference>
<dbReference type="RefSeq" id="WP_127796095.1">
    <property type="nucleotide sequence ID" value="NZ_ML136871.1"/>
</dbReference>
<organism evidence="1 2">
    <name type="scientific">Lactobacillus xujianguonis</name>
    <dbReference type="NCBI Taxonomy" id="2495899"/>
    <lineage>
        <taxon>Bacteria</taxon>
        <taxon>Bacillati</taxon>
        <taxon>Bacillota</taxon>
        <taxon>Bacilli</taxon>
        <taxon>Lactobacillales</taxon>
        <taxon>Lactobacillaceae</taxon>
        <taxon>Lactobacillus</taxon>
    </lineage>
</organism>
<evidence type="ECO:0000313" key="1">
    <source>
        <dbReference type="EMBL" id="RVU71772.1"/>
    </source>
</evidence>
<protein>
    <submittedName>
        <fullName evidence="1">Uncharacterized protein</fullName>
    </submittedName>
</protein>
<name>A0A437SXW8_9LACO</name>
<gene>
    <name evidence="1" type="ORF">EJK17_00400</name>
</gene>
<keyword evidence="2" id="KW-1185">Reference proteome</keyword>
<comment type="caution">
    <text evidence="1">The sequence shown here is derived from an EMBL/GenBank/DDBJ whole genome shotgun (WGS) entry which is preliminary data.</text>
</comment>
<proteinExistence type="predicted"/>
<reference evidence="1 2" key="1">
    <citation type="submission" date="2018-12" db="EMBL/GenBank/DDBJ databases">
        <authorList>
            <person name="Meng J."/>
        </authorList>
    </citation>
    <scope>NUCLEOTIDE SEQUENCE [LARGE SCALE GENOMIC DNA]</scope>
    <source>
        <strain evidence="1 2">HT111-2</strain>
    </source>
</reference>
<evidence type="ECO:0000313" key="2">
    <source>
        <dbReference type="Proteomes" id="UP000288291"/>
    </source>
</evidence>